<protein>
    <submittedName>
        <fullName evidence="1">Uncharacterized protein</fullName>
    </submittedName>
</protein>
<reference evidence="1" key="1">
    <citation type="submission" date="2021-01" db="EMBL/GenBank/DDBJ databases">
        <authorList>
            <consortium name="Genoscope - CEA"/>
            <person name="William W."/>
        </authorList>
    </citation>
    <scope>NUCLEOTIDE SEQUENCE</scope>
</reference>
<organism evidence="1 2">
    <name type="scientific">Paramecium octaurelia</name>
    <dbReference type="NCBI Taxonomy" id="43137"/>
    <lineage>
        <taxon>Eukaryota</taxon>
        <taxon>Sar</taxon>
        <taxon>Alveolata</taxon>
        <taxon>Ciliophora</taxon>
        <taxon>Intramacronucleata</taxon>
        <taxon>Oligohymenophorea</taxon>
        <taxon>Peniculida</taxon>
        <taxon>Parameciidae</taxon>
        <taxon>Paramecium</taxon>
    </lineage>
</organism>
<dbReference type="AlphaFoldDB" id="A0A8S1YKB0"/>
<name>A0A8S1YKB0_PAROT</name>
<evidence type="ECO:0000313" key="1">
    <source>
        <dbReference type="EMBL" id="CAD8214289.1"/>
    </source>
</evidence>
<accession>A0A8S1YKB0</accession>
<evidence type="ECO:0000313" key="2">
    <source>
        <dbReference type="Proteomes" id="UP000683925"/>
    </source>
</evidence>
<gene>
    <name evidence="1" type="ORF">POCTA_138.1.T1730013</name>
</gene>
<proteinExistence type="predicted"/>
<sequence>MYYFFLFEFHTIKFKHTSINLNQEILFSLKKFKYIYQFHNTCLQKISQKFQITQGKQQKQMSIQLGQYIKQEMKKNCFKKVCPIEMLQIPVTSVLPLLEQEIDVLQQTSALKNQVLNQMTQIGLV</sequence>
<dbReference type="EMBL" id="CAJJDP010000177">
    <property type="protein sequence ID" value="CAD8214289.1"/>
    <property type="molecule type" value="Genomic_DNA"/>
</dbReference>
<dbReference type="Proteomes" id="UP000683925">
    <property type="component" value="Unassembled WGS sequence"/>
</dbReference>
<keyword evidence="2" id="KW-1185">Reference proteome</keyword>
<comment type="caution">
    <text evidence="1">The sequence shown here is derived from an EMBL/GenBank/DDBJ whole genome shotgun (WGS) entry which is preliminary data.</text>
</comment>